<dbReference type="Pfam" id="PF04304">
    <property type="entry name" value="DUF454"/>
    <property type="match status" value="1"/>
</dbReference>
<dbReference type="Proteomes" id="UP001230466">
    <property type="component" value="Unassembled WGS sequence"/>
</dbReference>
<accession>A0AAQ4LSF0</accession>
<evidence type="ECO:0000313" key="4">
    <source>
        <dbReference type="Proteomes" id="UP001230466"/>
    </source>
</evidence>
<keyword evidence="2" id="KW-1133">Transmembrane helix</keyword>
<sequence length="98" mass="11341">MVKYNIKTILFFTLGWLFVALGIIGIIVPLMPTTPFLLVALICFSHSSSRFHLWLLNHPILGKPLRDWNETRRIPTYAKVLMSVMITVSFTVLIYKYV</sequence>
<feature type="transmembrane region" description="Helical" evidence="2">
    <location>
        <begin position="9"/>
        <end position="30"/>
    </location>
</feature>
<dbReference type="GO" id="GO:0005886">
    <property type="term" value="C:plasma membrane"/>
    <property type="evidence" value="ECO:0007669"/>
    <property type="project" value="UniProtKB-SubCell"/>
</dbReference>
<evidence type="ECO:0000256" key="1">
    <source>
        <dbReference type="PIRNR" id="PIRNR016789"/>
    </source>
</evidence>
<evidence type="ECO:0000256" key="2">
    <source>
        <dbReference type="SAM" id="Phobius"/>
    </source>
</evidence>
<keyword evidence="1" id="KW-0997">Cell inner membrane</keyword>
<keyword evidence="2" id="KW-0812">Transmembrane</keyword>
<dbReference type="EMBL" id="JASAYJ010000003">
    <property type="protein sequence ID" value="MDP8186552.1"/>
    <property type="molecule type" value="Genomic_DNA"/>
</dbReference>
<protein>
    <recommendedName>
        <fullName evidence="1">Inner membrane protein</fullName>
    </recommendedName>
</protein>
<dbReference type="PANTHER" id="PTHR35813">
    <property type="entry name" value="INNER MEMBRANE PROTEIN YBAN"/>
    <property type="match status" value="1"/>
</dbReference>
<name>A0AAQ4LSF0_9PAST</name>
<gene>
    <name evidence="3" type="ORF">QJU78_01985</name>
</gene>
<evidence type="ECO:0000313" key="3">
    <source>
        <dbReference type="EMBL" id="MDP8186552.1"/>
    </source>
</evidence>
<comment type="subcellular location">
    <subcellularLocation>
        <location evidence="1">Cell inner membrane</location>
        <topology evidence="1">Multi-pass membrane protein</topology>
    </subcellularLocation>
</comment>
<feature type="transmembrane region" description="Helical" evidence="2">
    <location>
        <begin position="77"/>
        <end position="95"/>
    </location>
</feature>
<proteinExistence type="predicted"/>
<dbReference type="PIRSF" id="PIRSF016789">
    <property type="entry name" value="DUF454"/>
    <property type="match status" value="1"/>
</dbReference>
<comment type="caution">
    <text evidence="3">The sequence shown here is derived from an EMBL/GenBank/DDBJ whole genome shotgun (WGS) entry which is preliminary data.</text>
</comment>
<dbReference type="InterPro" id="IPR007401">
    <property type="entry name" value="DUF454"/>
</dbReference>
<dbReference type="PANTHER" id="PTHR35813:SF1">
    <property type="entry name" value="INNER MEMBRANE PROTEIN YBAN"/>
    <property type="match status" value="1"/>
</dbReference>
<dbReference type="RefSeq" id="WP_211597219.1">
    <property type="nucleotide sequence ID" value="NZ_JAGRQI010000003.1"/>
</dbReference>
<keyword evidence="1 2" id="KW-0472">Membrane</keyword>
<dbReference type="AlphaFoldDB" id="A0AAQ4LSF0"/>
<keyword evidence="1" id="KW-1003">Cell membrane</keyword>
<reference evidence="3" key="1">
    <citation type="journal article" date="2023" name="Front. Microbiol.">
        <title>Phylogeography and host specificity of Pasteurellaceae pathogenic to sea-farmed fish in the north-east Atlantic.</title>
        <authorList>
            <person name="Gulla S."/>
            <person name="Colquhoun D.J."/>
            <person name="Olsen A.B."/>
            <person name="Spilsberg B."/>
            <person name="Lagesen K."/>
            <person name="Aakesson C.P."/>
            <person name="Strom S."/>
            <person name="Manji F."/>
            <person name="Birkbeck T.H."/>
            <person name="Nilsen H.K."/>
        </authorList>
    </citation>
    <scope>NUCLEOTIDE SEQUENCE</scope>
    <source>
        <strain evidence="3">VIB1234</strain>
    </source>
</reference>
<organism evidence="3 4">
    <name type="scientific">Pasteurella atlantica</name>
    <dbReference type="NCBI Taxonomy" id="2827233"/>
    <lineage>
        <taxon>Bacteria</taxon>
        <taxon>Pseudomonadati</taxon>
        <taxon>Pseudomonadota</taxon>
        <taxon>Gammaproteobacteria</taxon>
        <taxon>Pasteurellales</taxon>
        <taxon>Pasteurellaceae</taxon>
        <taxon>Pasteurella</taxon>
    </lineage>
</organism>